<sequence length="132" mass="15374">MQNAQAQQLQYLKVQVETASPGELTLLLYQQTVKSLLKAKQLYAQGEYESMNEVLHKVRSIFNELIITLDMQYEISRNLRGLYLFYNEHLARFIINKNETLLDETIEFAKGMAETWKQAVEIVKTGRTRKDG</sequence>
<reference evidence="1 2" key="1">
    <citation type="submission" date="2021-06" db="EMBL/GenBank/DDBJ databases">
        <authorList>
            <person name="Sun Q."/>
            <person name="Li D."/>
        </authorList>
    </citation>
    <scope>NUCLEOTIDE SEQUENCE [LARGE SCALE GENOMIC DNA]</scope>
    <source>
        <strain evidence="1 2">MSJ-6</strain>
    </source>
</reference>
<keyword evidence="1" id="KW-0282">Flagellum</keyword>
<comment type="caution">
    <text evidence="1">The sequence shown here is derived from an EMBL/GenBank/DDBJ whole genome shotgun (WGS) entry which is preliminary data.</text>
</comment>
<dbReference type="PANTHER" id="PTHR34773">
    <property type="entry name" value="FLAGELLAR SECRETION CHAPERONE FLIS"/>
    <property type="match status" value="1"/>
</dbReference>
<gene>
    <name evidence="1" type="primary">fliS</name>
    <name evidence="1" type="ORF">KQJ23_03830</name>
</gene>
<dbReference type="NCBIfam" id="TIGR00208">
    <property type="entry name" value="fliS"/>
    <property type="match status" value="1"/>
</dbReference>
<dbReference type="PANTHER" id="PTHR34773:SF1">
    <property type="entry name" value="FLAGELLAR SECRETION CHAPERONE FLIS"/>
    <property type="match status" value="1"/>
</dbReference>
<dbReference type="RefSeq" id="WP_216477338.1">
    <property type="nucleotide sequence ID" value="NZ_JAHLQJ010000002.1"/>
</dbReference>
<organism evidence="1 2">
    <name type="scientific">Paenibacillus brevis</name>
    <dbReference type="NCBI Taxonomy" id="2841508"/>
    <lineage>
        <taxon>Bacteria</taxon>
        <taxon>Bacillati</taxon>
        <taxon>Bacillota</taxon>
        <taxon>Bacilli</taxon>
        <taxon>Bacillales</taxon>
        <taxon>Paenibacillaceae</taxon>
        <taxon>Paenibacillus</taxon>
    </lineage>
</organism>
<name>A0ABS6FLB6_9BACL</name>
<dbReference type="Proteomes" id="UP000743001">
    <property type="component" value="Unassembled WGS sequence"/>
</dbReference>
<dbReference type="InterPro" id="IPR003713">
    <property type="entry name" value="FliS"/>
</dbReference>
<proteinExistence type="predicted"/>
<keyword evidence="1" id="KW-0966">Cell projection</keyword>
<dbReference type="EMBL" id="JAHLQJ010000002">
    <property type="protein sequence ID" value="MBU5670956.1"/>
    <property type="molecule type" value="Genomic_DNA"/>
</dbReference>
<dbReference type="Pfam" id="PF02561">
    <property type="entry name" value="FliS"/>
    <property type="match status" value="1"/>
</dbReference>
<evidence type="ECO:0000313" key="1">
    <source>
        <dbReference type="EMBL" id="MBU5670956.1"/>
    </source>
</evidence>
<accession>A0ABS6FLB6</accession>
<keyword evidence="2" id="KW-1185">Reference proteome</keyword>
<protein>
    <submittedName>
        <fullName evidence="1">Flagellar export chaperone FliS</fullName>
    </submittedName>
</protein>
<evidence type="ECO:0000313" key="2">
    <source>
        <dbReference type="Proteomes" id="UP000743001"/>
    </source>
</evidence>
<keyword evidence="1" id="KW-0969">Cilium</keyword>
<dbReference type="CDD" id="cd16098">
    <property type="entry name" value="FliS"/>
    <property type="match status" value="1"/>
</dbReference>